<evidence type="ECO:0000313" key="2">
    <source>
        <dbReference type="EMBL" id="WIF99049.1"/>
    </source>
</evidence>
<feature type="region of interest" description="Disordered" evidence="1">
    <location>
        <begin position="26"/>
        <end position="52"/>
    </location>
</feature>
<evidence type="ECO:0008006" key="4">
    <source>
        <dbReference type="Google" id="ProtNLM"/>
    </source>
</evidence>
<accession>A0ABY8UZY7</accession>
<dbReference type="RefSeq" id="WP_231418378.1">
    <property type="nucleotide sequence ID" value="NZ_CP126446.1"/>
</dbReference>
<dbReference type="EMBL" id="CP126446">
    <property type="protein sequence ID" value="WIF99049.1"/>
    <property type="molecule type" value="Genomic_DNA"/>
</dbReference>
<proteinExistence type="predicted"/>
<gene>
    <name evidence="2" type="ORF">QNI29_05175</name>
</gene>
<organism evidence="2 3">
    <name type="scientific">Pontibacillus chungwhensis</name>
    <dbReference type="NCBI Taxonomy" id="265426"/>
    <lineage>
        <taxon>Bacteria</taxon>
        <taxon>Bacillati</taxon>
        <taxon>Bacillota</taxon>
        <taxon>Bacilli</taxon>
        <taxon>Bacillales</taxon>
        <taxon>Bacillaceae</taxon>
        <taxon>Pontibacillus</taxon>
    </lineage>
</organism>
<dbReference type="Proteomes" id="UP001236652">
    <property type="component" value="Chromosome"/>
</dbReference>
<feature type="compositionally biased region" description="Basic and acidic residues" evidence="1">
    <location>
        <begin position="26"/>
        <end position="37"/>
    </location>
</feature>
<evidence type="ECO:0000313" key="3">
    <source>
        <dbReference type="Proteomes" id="UP001236652"/>
    </source>
</evidence>
<keyword evidence="3" id="KW-1185">Reference proteome</keyword>
<evidence type="ECO:0000256" key="1">
    <source>
        <dbReference type="SAM" id="MobiDB-lite"/>
    </source>
</evidence>
<sequence length="99" mass="11988">MGYILPIPHYQYSDYRERVERTKRDPFPIERPFKLDLEQQLDNPEPREEDRKDYQYYSEQVKEQQKTDLYAPQSVHAGRAQHKIYSEVTGIGRHFNESI</sequence>
<protein>
    <recommendedName>
        <fullName evidence="4">Cytosolic protein</fullName>
    </recommendedName>
</protein>
<name>A0ABY8UZY7_9BACI</name>
<reference evidence="2 3" key="1">
    <citation type="submission" date="2023-05" db="EMBL/GenBank/DDBJ databases">
        <title>Comparative genomics reveals the evidence of polycyclic aromatic hydrocarbons degradation in moderately halophilic genus Pontibacillus.</title>
        <authorList>
            <person name="Yang H."/>
            <person name="Qian Z."/>
        </authorList>
    </citation>
    <scope>NUCLEOTIDE SEQUENCE [LARGE SCALE GENOMIC DNA]</scope>
    <source>
        <strain evidence="3">HN14</strain>
    </source>
</reference>